<organism evidence="2 3">
    <name type="scientific">Anaerostipes hadrus</name>
    <dbReference type="NCBI Taxonomy" id="649756"/>
    <lineage>
        <taxon>Bacteria</taxon>
        <taxon>Bacillati</taxon>
        <taxon>Bacillota</taxon>
        <taxon>Clostridia</taxon>
        <taxon>Lachnospirales</taxon>
        <taxon>Lachnospiraceae</taxon>
        <taxon>Anaerostipes</taxon>
    </lineage>
</organism>
<dbReference type="PROSITE" id="PS51257">
    <property type="entry name" value="PROKAR_LIPOPROTEIN"/>
    <property type="match status" value="1"/>
</dbReference>
<sequence>MDKKNLFMLATGIVIGSCATWKYVSVKERNRADEEIADVKRIYSSKKNQEENSSEDIPEKETYTPIEEDKNHNKEIIEKMNYSSFSKKVEKEKKVERPYIITPEDFGECGYSTVSLTYYADDVLTYEDDDELIDNRDEIVGDDAVNHFGEYEDDSVFVRNDAKKCDYEILYDQRNYHDIYPE</sequence>
<reference evidence="2 3" key="2">
    <citation type="submission" date="2010-03" db="EMBL/GenBank/DDBJ databases">
        <authorList>
            <person name="Pajon A."/>
        </authorList>
    </citation>
    <scope>NUCLEOTIDE SEQUENCE [LARGE SCALE GENOMIC DNA]</scope>
    <source>
        <strain evidence="2 3">SSC/2</strain>
    </source>
</reference>
<reference evidence="2 3" key="1">
    <citation type="submission" date="2010-03" db="EMBL/GenBank/DDBJ databases">
        <title>The genome sequence of Clostridiales sp. SSC/2.</title>
        <authorList>
            <consortium name="metaHIT consortium -- http://www.metahit.eu/"/>
            <person name="Pajon A."/>
            <person name="Turner K."/>
            <person name="Parkhill J."/>
            <person name="Duncan S."/>
            <person name="Flint H."/>
        </authorList>
    </citation>
    <scope>NUCLEOTIDE SEQUENCE [LARGE SCALE GENOMIC DNA]</scope>
    <source>
        <strain evidence="2 3">SSC/2</strain>
    </source>
</reference>
<dbReference type="AlphaFoldDB" id="D4N0N0"/>
<feature type="region of interest" description="Disordered" evidence="1">
    <location>
        <begin position="38"/>
        <end position="71"/>
    </location>
</feature>
<dbReference type="RefSeq" id="WP_008390909.1">
    <property type="nucleotide sequence ID" value="NC_021016.1"/>
</dbReference>
<evidence type="ECO:0000313" key="3">
    <source>
        <dbReference type="Proteomes" id="UP000008960"/>
    </source>
</evidence>
<accession>D4N0N0</accession>
<evidence type="ECO:0000313" key="2">
    <source>
        <dbReference type="EMBL" id="CBL38425.1"/>
    </source>
</evidence>
<dbReference type="KEGG" id="bprl:CL2_14790"/>
<proteinExistence type="predicted"/>
<feature type="compositionally biased region" description="Basic and acidic residues" evidence="1">
    <location>
        <begin position="57"/>
        <end position="71"/>
    </location>
</feature>
<dbReference type="Proteomes" id="UP000008960">
    <property type="component" value="Chromosome"/>
</dbReference>
<evidence type="ECO:0000256" key="1">
    <source>
        <dbReference type="SAM" id="MobiDB-lite"/>
    </source>
</evidence>
<protein>
    <recommendedName>
        <fullName evidence="4">Lipoprotein</fullName>
    </recommendedName>
</protein>
<evidence type="ECO:0008006" key="4">
    <source>
        <dbReference type="Google" id="ProtNLM"/>
    </source>
</evidence>
<name>D4N0N0_ANAHA</name>
<dbReference type="PATRIC" id="fig|245018.3.peg.1777"/>
<gene>
    <name evidence="2" type="ORF">CL2_14790</name>
</gene>
<dbReference type="EMBL" id="FP929061">
    <property type="protein sequence ID" value="CBL38425.1"/>
    <property type="molecule type" value="Genomic_DNA"/>
</dbReference>